<sequence length="65" mass="7108">MKDPLEKALELLESSARFLLMVGNEAWAGVNLEVALVGRRRAVLGGFLYGEGQAFLAFLDPKEAE</sequence>
<organism evidence="1 2">
    <name type="scientific">Thermus scotoductus</name>
    <dbReference type="NCBI Taxonomy" id="37636"/>
    <lineage>
        <taxon>Bacteria</taxon>
        <taxon>Thermotogati</taxon>
        <taxon>Deinococcota</taxon>
        <taxon>Deinococci</taxon>
        <taxon>Thermales</taxon>
        <taxon>Thermaceae</taxon>
        <taxon>Thermus</taxon>
    </lineage>
</organism>
<dbReference type="EMBL" id="PELP01000204">
    <property type="protein sequence ID" value="RTH03961.1"/>
    <property type="molecule type" value="Genomic_DNA"/>
</dbReference>
<dbReference type="RefSeq" id="WP_126200435.1">
    <property type="nucleotide sequence ID" value="NZ_PELP01000204.1"/>
</dbReference>
<evidence type="ECO:0000313" key="1">
    <source>
        <dbReference type="EMBL" id="RTH03961.1"/>
    </source>
</evidence>
<name>A0A430R9A2_THESC</name>
<proteinExistence type="predicted"/>
<protein>
    <submittedName>
        <fullName evidence="1">Uncharacterized protein</fullName>
    </submittedName>
</protein>
<dbReference type="AlphaFoldDB" id="A0A430R9A2"/>
<reference evidence="1 2" key="1">
    <citation type="journal article" date="2019" name="Extremophiles">
        <title>Biogeography of thermophiles and predominance of Thermus scotoductus in domestic water heaters.</title>
        <authorList>
            <person name="Wilpiszeski R.L."/>
            <person name="Zhang Z."/>
            <person name="House C.H."/>
        </authorList>
    </citation>
    <scope>NUCLEOTIDE SEQUENCE [LARGE SCALE GENOMIC DNA]</scope>
    <source>
        <strain evidence="1 2">34_S34</strain>
    </source>
</reference>
<dbReference type="Proteomes" id="UP000286734">
    <property type="component" value="Unassembled WGS sequence"/>
</dbReference>
<evidence type="ECO:0000313" key="2">
    <source>
        <dbReference type="Proteomes" id="UP000286734"/>
    </source>
</evidence>
<comment type="caution">
    <text evidence="1">The sequence shown here is derived from an EMBL/GenBank/DDBJ whole genome shotgun (WGS) entry which is preliminary data.</text>
</comment>
<accession>A0A430R9A2</accession>
<gene>
    <name evidence="1" type="ORF">CSW47_07570</name>
</gene>